<evidence type="ECO:0000313" key="4">
    <source>
        <dbReference type="Proteomes" id="UP000023703"/>
    </source>
</evidence>
<dbReference type="InterPro" id="IPR000086">
    <property type="entry name" value="NUDIX_hydrolase_dom"/>
</dbReference>
<dbReference type="InterPro" id="IPR015797">
    <property type="entry name" value="NUDIX_hydrolase-like_dom_sf"/>
</dbReference>
<accession>X5E810</accession>
<protein>
    <recommendedName>
        <fullName evidence="2">Nudix hydrolase domain-containing protein</fullName>
    </recommendedName>
</protein>
<dbReference type="OrthoDB" id="9814308at2"/>
<gene>
    <name evidence="3" type="ORF">CGLY_05660</name>
</gene>
<keyword evidence="4" id="KW-1185">Reference proteome</keyword>
<reference evidence="3 4" key="1">
    <citation type="journal article" date="2015" name="Int. J. Syst. Evol. Microbiol.">
        <title>Revisiting Corynebacterium glyciniphilum (ex Kubota et al., 1972) sp. nov., nom. rev., isolated from putrefied banana.</title>
        <authorList>
            <person name="Al-Dilaimi A."/>
            <person name="Bednarz H."/>
            <person name="Lomker A."/>
            <person name="Niehaus K."/>
            <person name="Kalinowski J."/>
            <person name="Ruckert C."/>
        </authorList>
    </citation>
    <scope>NUCLEOTIDE SEQUENCE [LARGE SCALE GENOMIC DNA]</scope>
    <source>
        <strain evidence="3">AJ 3170</strain>
    </source>
</reference>
<dbReference type="Pfam" id="PF00293">
    <property type="entry name" value="NUDIX"/>
    <property type="match status" value="1"/>
</dbReference>
<name>X5E810_9CORY</name>
<dbReference type="PANTHER" id="PTHR43736">
    <property type="entry name" value="ADP-RIBOSE PYROPHOSPHATASE"/>
    <property type="match status" value="1"/>
</dbReference>
<dbReference type="KEGG" id="cgy:CGLY_05660"/>
<evidence type="ECO:0000259" key="2">
    <source>
        <dbReference type="Pfam" id="PF00293"/>
    </source>
</evidence>
<dbReference type="Gene3D" id="3.90.79.10">
    <property type="entry name" value="Nucleoside Triphosphate Pyrophosphohydrolase"/>
    <property type="match status" value="1"/>
</dbReference>
<organism evidence="3 4">
    <name type="scientific">Corynebacterium glyciniphilum AJ 3170</name>
    <dbReference type="NCBI Taxonomy" id="1404245"/>
    <lineage>
        <taxon>Bacteria</taxon>
        <taxon>Bacillati</taxon>
        <taxon>Actinomycetota</taxon>
        <taxon>Actinomycetes</taxon>
        <taxon>Mycobacteriales</taxon>
        <taxon>Corynebacteriaceae</taxon>
        <taxon>Corynebacterium</taxon>
    </lineage>
</organism>
<dbReference type="eggNOG" id="ENOG5031MZ5">
    <property type="taxonomic scope" value="Bacteria"/>
</dbReference>
<dbReference type="CDD" id="cd02883">
    <property type="entry name" value="NUDIX_Hydrolase"/>
    <property type="match status" value="1"/>
</dbReference>
<comment type="similarity">
    <text evidence="1">Belongs to the Nudix hydrolase family.</text>
</comment>
<dbReference type="SUPFAM" id="SSF55811">
    <property type="entry name" value="Nudix"/>
    <property type="match status" value="1"/>
</dbReference>
<dbReference type="HOGENOM" id="CLU_1783631_0_0_11"/>
<sequence length="144" mass="15435">MIEEGTGFYAVPSSVKVVVLAAGNAGRKVLLGLNGRGEWELPGGWPDKQDVTLADTAAREVLEESGIVLDNDPVLVGAELFSPVPGRQVTLVCLATRLDIAETPTPSSEHKDVRWFGVDVLPANLPLVYRGFIDGAARQQARTR</sequence>
<dbReference type="AlphaFoldDB" id="X5E810"/>
<dbReference type="EMBL" id="CP006842">
    <property type="protein sequence ID" value="AHW63580.1"/>
    <property type="molecule type" value="Genomic_DNA"/>
</dbReference>
<dbReference type="STRING" id="1404245.CGLY_05660"/>
<evidence type="ECO:0000256" key="1">
    <source>
        <dbReference type="ARBA" id="ARBA00005582"/>
    </source>
</evidence>
<proteinExistence type="inferred from homology"/>
<dbReference type="PANTHER" id="PTHR43736:SF1">
    <property type="entry name" value="DIHYDRONEOPTERIN TRIPHOSPHATE DIPHOSPHATASE"/>
    <property type="match status" value="1"/>
</dbReference>
<evidence type="ECO:0000313" key="3">
    <source>
        <dbReference type="EMBL" id="AHW63580.1"/>
    </source>
</evidence>
<dbReference type="RefSeq" id="WP_052539736.1">
    <property type="nucleotide sequence ID" value="NZ_CP006842.1"/>
</dbReference>
<feature type="domain" description="Nudix hydrolase" evidence="2">
    <location>
        <begin position="17"/>
        <end position="129"/>
    </location>
</feature>
<dbReference type="Proteomes" id="UP000023703">
    <property type="component" value="Chromosome"/>
</dbReference>